<dbReference type="Proteomes" id="UP000184221">
    <property type="component" value="Unassembled WGS sequence"/>
</dbReference>
<dbReference type="InterPro" id="IPR037523">
    <property type="entry name" value="VOC_core"/>
</dbReference>
<organism evidence="2 3">
    <name type="scientific">Marivita hallyeonensis</name>
    <dbReference type="NCBI Taxonomy" id="996342"/>
    <lineage>
        <taxon>Bacteria</taxon>
        <taxon>Pseudomonadati</taxon>
        <taxon>Pseudomonadota</taxon>
        <taxon>Alphaproteobacteria</taxon>
        <taxon>Rhodobacterales</taxon>
        <taxon>Roseobacteraceae</taxon>
        <taxon>Marivita</taxon>
    </lineage>
</organism>
<evidence type="ECO:0000313" key="2">
    <source>
        <dbReference type="EMBL" id="SHG83947.1"/>
    </source>
</evidence>
<dbReference type="EMBL" id="FQXC01000001">
    <property type="protein sequence ID" value="SHG83947.1"/>
    <property type="molecule type" value="Genomic_DNA"/>
</dbReference>
<reference evidence="2 3" key="1">
    <citation type="submission" date="2016-11" db="EMBL/GenBank/DDBJ databases">
        <authorList>
            <person name="Jaros S."/>
            <person name="Januszkiewicz K."/>
            <person name="Wedrychowicz H."/>
        </authorList>
    </citation>
    <scope>NUCLEOTIDE SEQUENCE [LARGE SCALE GENOMIC DNA]</scope>
    <source>
        <strain evidence="2 3">DSM 29431</strain>
    </source>
</reference>
<dbReference type="CDD" id="cd07253">
    <property type="entry name" value="GLOD5"/>
    <property type="match status" value="1"/>
</dbReference>
<keyword evidence="3" id="KW-1185">Reference proteome</keyword>
<dbReference type="InterPro" id="IPR050383">
    <property type="entry name" value="GlyoxalaseI/FosfomycinResist"/>
</dbReference>
<dbReference type="PANTHER" id="PTHR21366">
    <property type="entry name" value="GLYOXALASE FAMILY PROTEIN"/>
    <property type="match status" value="1"/>
</dbReference>
<keyword evidence="2" id="KW-0560">Oxidoreductase</keyword>
<accession>A0A1M5N3C5</accession>
<keyword evidence="2" id="KW-0223">Dioxygenase</keyword>
<feature type="domain" description="VOC" evidence="1">
    <location>
        <begin position="5"/>
        <end position="125"/>
    </location>
</feature>
<dbReference type="GO" id="GO:0051213">
    <property type="term" value="F:dioxygenase activity"/>
    <property type="evidence" value="ECO:0007669"/>
    <property type="project" value="UniProtKB-KW"/>
</dbReference>
<dbReference type="InterPro" id="IPR004360">
    <property type="entry name" value="Glyas_Fos-R_dOase_dom"/>
</dbReference>
<protein>
    <submittedName>
        <fullName evidence="2">Catechol 2,3-dioxygenase</fullName>
    </submittedName>
</protein>
<evidence type="ECO:0000313" key="3">
    <source>
        <dbReference type="Proteomes" id="UP000184221"/>
    </source>
</evidence>
<dbReference type="PANTHER" id="PTHR21366:SF14">
    <property type="entry name" value="GLYOXALASE DOMAIN-CONTAINING PROTEIN 5"/>
    <property type="match status" value="1"/>
</dbReference>
<dbReference type="STRING" id="996342.SAMN05443551_0750"/>
<proteinExistence type="predicted"/>
<dbReference type="AlphaFoldDB" id="A0A1M5N3C5"/>
<dbReference type="PROSITE" id="PS51819">
    <property type="entry name" value="VOC"/>
    <property type="match status" value="1"/>
</dbReference>
<dbReference type="InterPro" id="IPR029068">
    <property type="entry name" value="Glyas_Bleomycin-R_OHBP_Dase"/>
</dbReference>
<dbReference type="Pfam" id="PF00903">
    <property type="entry name" value="Glyoxalase"/>
    <property type="match status" value="1"/>
</dbReference>
<dbReference type="OrthoDB" id="9812656at2"/>
<dbReference type="SUPFAM" id="SSF54593">
    <property type="entry name" value="Glyoxalase/Bleomycin resistance protein/Dihydroxybiphenyl dioxygenase"/>
    <property type="match status" value="1"/>
</dbReference>
<sequence length="130" mass="14122">MQIDRVDHFVLTVASIEATCDFYSRVLGMEVVKFAGGRKALAFGAQKINLHQRGKEFEPKALTPTPGSGDFCLISAVPLDQVVAHLESCGVDIEEGIVARTGATGPIRSVYLRDPDRNLIEISEYDAGRS</sequence>
<dbReference type="RefSeq" id="WP_072776140.1">
    <property type="nucleotide sequence ID" value="NZ_FQXC01000001.1"/>
</dbReference>
<name>A0A1M5N3C5_9RHOB</name>
<gene>
    <name evidence="2" type="ORF">SAMN05443551_0750</name>
</gene>
<dbReference type="Gene3D" id="3.10.180.10">
    <property type="entry name" value="2,3-Dihydroxybiphenyl 1,2-Dioxygenase, domain 1"/>
    <property type="match status" value="1"/>
</dbReference>
<evidence type="ECO:0000259" key="1">
    <source>
        <dbReference type="PROSITE" id="PS51819"/>
    </source>
</evidence>